<comment type="caution">
    <text evidence="1">The sequence shown here is derived from an EMBL/GenBank/DDBJ whole genome shotgun (WGS) entry which is preliminary data.</text>
</comment>
<keyword evidence="2" id="KW-1185">Reference proteome</keyword>
<dbReference type="AlphaFoldDB" id="A0AAV4ABM5"/>
<reference evidence="1 2" key="1">
    <citation type="journal article" date="2021" name="Elife">
        <title>Chloroplast acquisition without the gene transfer in kleptoplastic sea slugs, Plakobranchus ocellatus.</title>
        <authorList>
            <person name="Maeda T."/>
            <person name="Takahashi S."/>
            <person name="Yoshida T."/>
            <person name="Shimamura S."/>
            <person name="Takaki Y."/>
            <person name="Nagai Y."/>
            <person name="Toyoda A."/>
            <person name="Suzuki Y."/>
            <person name="Arimoto A."/>
            <person name="Ishii H."/>
            <person name="Satoh N."/>
            <person name="Nishiyama T."/>
            <person name="Hasebe M."/>
            <person name="Maruyama T."/>
            <person name="Minagawa J."/>
            <person name="Obokata J."/>
            <person name="Shigenobu S."/>
        </authorList>
    </citation>
    <scope>NUCLEOTIDE SEQUENCE [LARGE SCALE GENOMIC DNA]</scope>
</reference>
<organism evidence="1 2">
    <name type="scientific">Plakobranchus ocellatus</name>
    <dbReference type="NCBI Taxonomy" id="259542"/>
    <lineage>
        <taxon>Eukaryota</taxon>
        <taxon>Metazoa</taxon>
        <taxon>Spiralia</taxon>
        <taxon>Lophotrochozoa</taxon>
        <taxon>Mollusca</taxon>
        <taxon>Gastropoda</taxon>
        <taxon>Heterobranchia</taxon>
        <taxon>Euthyneura</taxon>
        <taxon>Panpulmonata</taxon>
        <taxon>Sacoglossa</taxon>
        <taxon>Placobranchoidea</taxon>
        <taxon>Plakobranchidae</taxon>
        <taxon>Plakobranchus</taxon>
    </lineage>
</organism>
<sequence length="159" mass="16624">MQPFAVCKRSICDTTVSDSALDSAGTLLSQAFWPSVKPGPGGGSRTCEGNVPVEHRAGTLSTVPPTFYMHSSDVLTDGGPESPRSPCCGLAVYKNPNPLVNEYNLLTQCFAETAVSTVGCSKPSWLVLRYQQLSAILAAAAVAASATAITTQCLGKQQQ</sequence>
<gene>
    <name evidence="1" type="ORF">PoB_003206500</name>
</gene>
<dbReference type="Proteomes" id="UP000735302">
    <property type="component" value="Unassembled WGS sequence"/>
</dbReference>
<evidence type="ECO:0000313" key="2">
    <source>
        <dbReference type="Proteomes" id="UP000735302"/>
    </source>
</evidence>
<accession>A0AAV4ABM5</accession>
<proteinExistence type="predicted"/>
<evidence type="ECO:0000313" key="1">
    <source>
        <dbReference type="EMBL" id="GFO05560.1"/>
    </source>
</evidence>
<dbReference type="EMBL" id="BLXT01003749">
    <property type="protein sequence ID" value="GFO05560.1"/>
    <property type="molecule type" value="Genomic_DNA"/>
</dbReference>
<name>A0AAV4ABM5_9GAST</name>
<protein>
    <submittedName>
        <fullName evidence="1">Uncharacterized protein</fullName>
    </submittedName>
</protein>